<evidence type="ECO:0000256" key="3">
    <source>
        <dbReference type="ARBA" id="ARBA00022448"/>
    </source>
</evidence>
<sequence>MKQWWQSLNKREQNLVSVAALLVAIGILYWGLWLPLSNANQQAQLRLLNQQQTLQWAQQQGSLLIASGGNVSVDSQVNVSQAVSSSARQQRITISRIQPQGEEVELWIESVPFNQLMAWLKMLSQRYGIIVQHVDLSEGKQAGIVGVRRLRLGKAE</sequence>
<evidence type="ECO:0000256" key="7">
    <source>
        <dbReference type="ARBA" id="ARBA00022927"/>
    </source>
</evidence>
<comment type="function">
    <text evidence="10">Inner membrane component of the type II secretion system required for the energy-dependent secretion of extracellular factors such as proteases and toxins from the periplasm.</text>
</comment>
<dbReference type="Gene3D" id="3.30.1360.100">
    <property type="entry name" value="General secretion pathway protein M, EpsM"/>
    <property type="match status" value="1"/>
</dbReference>
<keyword evidence="5 10" id="KW-0997">Cell inner membrane</keyword>
<evidence type="ECO:0000256" key="9">
    <source>
        <dbReference type="ARBA" id="ARBA00023136"/>
    </source>
</evidence>
<organism evidence="12 13">
    <name type="scientific">Agarivorans gilvus</name>
    <dbReference type="NCBI Taxonomy" id="680279"/>
    <lineage>
        <taxon>Bacteria</taxon>
        <taxon>Pseudomonadati</taxon>
        <taxon>Pseudomonadota</taxon>
        <taxon>Gammaproteobacteria</taxon>
        <taxon>Alteromonadales</taxon>
        <taxon>Alteromonadaceae</taxon>
        <taxon>Agarivorans</taxon>
    </lineage>
</organism>
<dbReference type="RefSeq" id="WP_055733815.1">
    <property type="nucleotide sequence ID" value="NZ_BMDY01000016.1"/>
</dbReference>
<evidence type="ECO:0000256" key="6">
    <source>
        <dbReference type="ARBA" id="ARBA00022692"/>
    </source>
</evidence>
<dbReference type="Proteomes" id="UP000651977">
    <property type="component" value="Unassembled WGS sequence"/>
</dbReference>
<comment type="caution">
    <text evidence="12">The sequence shown here is derived from an EMBL/GenBank/DDBJ whole genome shotgun (WGS) entry which is preliminary data.</text>
</comment>
<keyword evidence="6 11" id="KW-0812">Transmembrane</keyword>
<evidence type="ECO:0000256" key="11">
    <source>
        <dbReference type="SAM" id="Phobius"/>
    </source>
</evidence>
<dbReference type="Pfam" id="PF04612">
    <property type="entry name" value="T2SSM"/>
    <property type="match status" value="1"/>
</dbReference>
<dbReference type="SUPFAM" id="SSF103054">
    <property type="entry name" value="General secretion pathway protein M, EpsM"/>
    <property type="match status" value="1"/>
</dbReference>
<keyword evidence="4 10" id="KW-1003">Cell membrane</keyword>
<comment type="similarity">
    <text evidence="2 10">Belongs to the GSP M family.</text>
</comment>
<evidence type="ECO:0000256" key="2">
    <source>
        <dbReference type="ARBA" id="ARBA00010637"/>
    </source>
</evidence>
<accession>A0ABQ1I375</accession>
<reference evidence="13" key="1">
    <citation type="journal article" date="2019" name="Int. J. Syst. Evol. Microbiol.">
        <title>The Global Catalogue of Microorganisms (GCM) 10K type strain sequencing project: providing services to taxonomists for standard genome sequencing and annotation.</title>
        <authorList>
            <consortium name="The Broad Institute Genomics Platform"/>
            <consortium name="The Broad Institute Genome Sequencing Center for Infectious Disease"/>
            <person name="Wu L."/>
            <person name="Ma J."/>
        </authorList>
    </citation>
    <scope>NUCLEOTIDE SEQUENCE [LARGE SCALE GENOMIC DNA]</scope>
    <source>
        <strain evidence="13">CGMCC 1.10131</strain>
    </source>
</reference>
<keyword evidence="13" id="KW-1185">Reference proteome</keyword>
<dbReference type="EMBL" id="BMDY01000016">
    <property type="protein sequence ID" value="GGB12101.1"/>
    <property type="molecule type" value="Genomic_DNA"/>
</dbReference>
<evidence type="ECO:0000313" key="12">
    <source>
        <dbReference type="EMBL" id="GGB12101.1"/>
    </source>
</evidence>
<evidence type="ECO:0000256" key="10">
    <source>
        <dbReference type="PIRNR" id="PIRNR006291"/>
    </source>
</evidence>
<evidence type="ECO:0000313" key="13">
    <source>
        <dbReference type="Proteomes" id="UP000651977"/>
    </source>
</evidence>
<evidence type="ECO:0000256" key="8">
    <source>
        <dbReference type="ARBA" id="ARBA00022989"/>
    </source>
</evidence>
<name>A0ABQ1I375_9ALTE</name>
<keyword evidence="8 11" id="KW-1133">Transmembrane helix</keyword>
<keyword evidence="3 10" id="KW-0813">Transport</keyword>
<keyword evidence="9 10" id="KW-0472">Membrane</keyword>
<dbReference type="InterPro" id="IPR023229">
    <property type="entry name" value="T2SS_M_periplasmic_sf"/>
</dbReference>
<dbReference type="InterPro" id="IPR007690">
    <property type="entry name" value="T2SS_GspM"/>
</dbReference>
<gene>
    <name evidence="12" type="primary">epsM</name>
    <name evidence="12" type="ORF">GCM10007414_26970</name>
</gene>
<feature type="transmembrane region" description="Helical" evidence="11">
    <location>
        <begin position="15"/>
        <end position="36"/>
    </location>
</feature>
<proteinExistence type="inferred from homology"/>
<evidence type="ECO:0000256" key="5">
    <source>
        <dbReference type="ARBA" id="ARBA00022519"/>
    </source>
</evidence>
<comment type="subcellular location">
    <subcellularLocation>
        <location evidence="1">Cell inner membrane</location>
        <topology evidence="1">Single-pass membrane protein</topology>
    </subcellularLocation>
</comment>
<keyword evidence="7 10" id="KW-0653">Protein transport</keyword>
<evidence type="ECO:0000256" key="1">
    <source>
        <dbReference type="ARBA" id="ARBA00004377"/>
    </source>
</evidence>
<dbReference type="PIRSF" id="PIRSF006291">
    <property type="entry name" value="GspM"/>
    <property type="match status" value="1"/>
</dbReference>
<evidence type="ECO:0000256" key="4">
    <source>
        <dbReference type="ARBA" id="ARBA00022475"/>
    </source>
</evidence>
<protein>
    <recommendedName>
        <fullName evidence="10">Type II secretion system protein M</fullName>
        <shortName evidence="10">T2SS protein M</shortName>
    </recommendedName>
    <alternativeName>
        <fullName evidence="10">General secretion pathway protein M</fullName>
    </alternativeName>
</protein>